<organism evidence="4 5">
    <name type="scientific">Pseudobacter ginsenosidimutans</name>
    <dbReference type="NCBI Taxonomy" id="661488"/>
    <lineage>
        <taxon>Bacteria</taxon>
        <taxon>Pseudomonadati</taxon>
        <taxon>Bacteroidota</taxon>
        <taxon>Chitinophagia</taxon>
        <taxon>Chitinophagales</taxon>
        <taxon>Chitinophagaceae</taxon>
        <taxon>Pseudobacter</taxon>
    </lineage>
</organism>
<keyword evidence="1" id="KW-1133">Transmembrane helix</keyword>
<dbReference type="Proteomes" id="UP000293874">
    <property type="component" value="Unassembled WGS sequence"/>
</dbReference>
<dbReference type="RefSeq" id="WP_130538987.1">
    <property type="nucleotide sequence ID" value="NZ_CP042431.1"/>
</dbReference>
<dbReference type="GO" id="GO:0016989">
    <property type="term" value="F:sigma factor antagonist activity"/>
    <property type="evidence" value="ECO:0007669"/>
    <property type="project" value="TreeGrafter"/>
</dbReference>
<keyword evidence="1" id="KW-0812">Transmembrane</keyword>
<evidence type="ECO:0000313" key="5">
    <source>
        <dbReference type="Proteomes" id="UP000293874"/>
    </source>
</evidence>
<dbReference type="Pfam" id="PF04773">
    <property type="entry name" value="FecR"/>
    <property type="match status" value="1"/>
</dbReference>
<dbReference type="PANTHER" id="PTHR30273:SF2">
    <property type="entry name" value="PROTEIN FECR"/>
    <property type="match status" value="1"/>
</dbReference>
<comment type="caution">
    <text evidence="4">The sequence shown here is derived from an EMBL/GenBank/DDBJ whole genome shotgun (WGS) entry which is preliminary data.</text>
</comment>
<keyword evidence="1" id="KW-0472">Membrane</keyword>
<dbReference type="Gene3D" id="2.60.120.1440">
    <property type="match status" value="1"/>
</dbReference>
<gene>
    <name evidence="4" type="ORF">EV199_0375</name>
</gene>
<evidence type="ECO:0000256" key="1">
    <source>
        <dbReference type="SAM" id="Phobius"/>
    </source>
</evidence>
<keyword evidence="5" id="KW-1185">Reference proteome</keyword>
<dbReference type="InterPro" id="IPR012373">
    <property type="entry name" value="Ferrdict_sens_TM"/>
</dbReference>
<dbReference type="InterPro" id="IPR032508">
    <property type="entry name" value="FecR_C"/>
</dbReference>
<dbReference type="PANTHER" id="PTHR30273">
    <property type="entry name" value="PERIPLASMIC SIGNAL SENSOR AND SIGMA FACTOR ACTIVATOR FECR-RELATED"/>
    <property type="match status" value="1"/>
</dbReference>
<proteinExistence type="predicted"/>
<reference evidence="4 5" key="1">
    <citation type="submission" date="2019-02" db="EMBL/GenBank/DDBJ databases">
        <title>Genomic Encyclopedia of Type Strains, Phase IV (KMG-IV): sequencing the most valuable type-strain genomes for metagenomic binning, comparative biology and taxonomic classification.</title>
        <authorList>
            <person name="Goeker M."/>
        </authorList>
    </citation>
    <scope>NUCLEOTIDE SEQUENCE [LARGE SCALE GENOMIC DNA]</scope>
    <source>
        <strain evidence="4 5">DSM 18116</strain>
    </source>
</reference>
<protein>
    <submittedName>
        <fullName evidence="4">FecR family protein</fullName>
    </submittedName>
</protein>
<accession>A0A4Q7MZ39</accession>
<dbReference type="Gene3D" id="3.55.50.30">
    <property type="match status" value="1"/>
</dbReference>
<feature type="transmembrane region" description="Helical" evidence="1">
    <location>
        <begin position="95"/>
        <end position="115"/>
    </location>
</feature>
<dbReference type="OrthoDB" id="646755at2"/>
<feature type="domain" description="Protein FecR C-terminal" evidence="3">
    <location>
        <begin position="318"/>
        <end position="384"/>
    </location>
</feature>
<name>A0A4Q7MZ39_9BACT</name>
<dbReference type="EMBL" id="SGXA01000001">
    <property type="protein sequence ID" value="RZS74527.1"/>
    <property type="molecule type" value="Genomic_DNA"/>
</dbReference>
<dbReference type="InterPro" id="IPR006860">
    <property type="entry name" value="FecR"/>
</dbReference>
<evidence type="ECO:0000259" key="2">
    <source>
        <dbReference type="Pfam" id="PF04773"/>
    </source>
</evidence>
<evidence type="ECO:0000313" key="4">
    <source>
        <dbReference type="EMBL" id="RZS74527.1"/>
    </source>
</evidence>
<feature type="domain" description="FecR protein" evidence="2">
    <location>
        <begin position="191"/>
        <end position="286"/>
    </location>
</feature>
<sequence length="390" mass="43259">MSTPSAPYDELINRFVTEHLQPEEVDTFFAFLEEEGFRERYGNRVEQDLLQQTWEGWKNAQQAELLYQKIVQAGGIKQEAKAIVMHRSHFLRTAWFRYAAAVALLIIGAAAYFIFRPAATGKELALKKVEKENIVLPGSNKAVLTLSNGQKMDLGKDDAGTIRDGAMNIENQEGQLIYAGNATMDPGALNTITTPNGGMFQLLLSDGTKVWLNAASSITYPVAFSGSRREVSITGEAYFEVKQQKNKPFIVKTAGEEITVLGTAFNVNSYTDEPSIRTSLVEGAVKINNTILKPGQAYSNGVVAATDVRQDIAWKSGYFDFDKLPFDQALRQLARWYDVKIVYENGIPREEMFGKMERTLTLNDALGGLDGTVATFRLEGNTVRVTALLK</sequence>
<dbReference type="Pfam" id="PF16344">
    <property type="entry name" value="FecR_C"/>
    <property type="match status" value="1"/>
</dbReference>
<evidence type="ECO:0000259" key="3">
    <source>
        <dbReference type="Pfam" id="PF16344"/>
    </source>
</evidence>
<dbReference type="AlphaFoldDB" id="A0A4Q7MZ39"/>